<dbReference type="AlphaFoldDB" id="A0A433SKC2"/>
<feature type="region of interest" description="Disordered" evidence="1">
    <location>
        <begin position="505"/>
        <end position="618"/>
    </location>
</feature>
<feature type="compositionally biased region" description="Basic and acidic residues" evidence="1">
    <location>
        <begin position="539"/>
        <end position="548"/>
    </location>
</feature>
<feature type="compositionally biased region" description="Basic and acidic residues" evidence="1">
    <location>
        <begin position="561"/>
        <end position="573"/>
    </location>
</feature>
<feature type="compositionally biased region" description="Polar residues" evidence="1">
    <location>
        <begin position="506"/>
        <end position="518"/>
    </location>
</feature>
<keyword evidence="2" id="KW-0812">Transmembrane</keyword>
<evidence type="ECO:0000256" key="2">
    <source>
        <dbReference type="SAM" id="Phobius"/>
    </source>
</evidence>
<dbReference type="Proteomes" id="UP000271974">
    <property type="component" value="Unassembled WGS sequence"/>
</dbReference>
<dbReference type="PANTHER" id="PTHR22168">
    <property type="entry name" value="TMEM26 PROTEIN"/>
    <property type="match status" value="1"/>
</dbReference>
<keyword evidence="4" id="KW-1185">Reference proteome</keyword>
<reference evidence="3 4" key="1">
    <citation type="submission" date="2019-01" db="EMBL/GenBank/DDBJ databases">
        <title>A draft genome assembly of the solar-powered sea slug Elysia chlorotica.</title>
        <authorList>
            <person name="Cai H."/>
            <person name="Li Q."/>
            <person name="Fang X."/>
            <person name="Li J."/>
            <person name="Curtis N.E."/>
            <person name="Altenburger A."/>
            <person name="Shibata T."/>
            <person name="Feng M."/>
            <person name="Maeda T."/>
            <person name="Schwartz J.A."/>
            <person name="Shigenobu S."/>
            <person name="Lundholm N."/>
            <person name="Nishiyama T."/>
            <person name="Yang H."/>
            <person name="Hasebe M."/>
            <person name="Li S."/>
            <person name="Pierce S.K."/>
            <person name="Wang J."/>
        </authorList>
    </citation>
    <scope>NUCLEOTIDE SEQUENCE [LARGE SCALE GENOMIC DNA]</scope>
    <source>
        <strain evidence="3">EC2010</strain>
        <tissue evidence="3">Whole organism of an adult</tissue>
    </source>
</reference>
<organism evidence="3 4">
    <name type="scientific">Elysia chlorotica</name>
    <name type="common">Eastern emerald elysia</name>
    <name type="synonym">Sea slug</name>
    <dbReference type="NCBI Taxonomy" id="188477"/>
    <lineage>
        <taxon>Eukaryota</taxon>
        <taxon>Metazoa</taxon>
        <taxon>Spiralia</taxon>
        <taxon>Lophotrochozoa</taxon>
        <taxon>Mollusca</taxon>
        <taxon>Gastropoda</taxon>
        <taxon>Heterobranchia</taxon>
        <taxon>Euthyneura</taxon>
        <taxon>Panpulmonata</taxon>
        <taxon>Sacoglossa</taxon>
        <taxon>Placobranchoidea</taxon>
        <taxon>Plakobranchidae</taxon>
        <taxon>Elysia</taxon>
    </lineage>
</organism>
<dbReference type="InterPro" id="IPR019169">
    <property type="entry name" value="Transmembrane_26"/>
</dbReference>
<proteinExistence type="predicted"/>
<dbReference type="PANTHER" id="PTHR22168:SF3">
    <property type="entry name" value="TRANSMEMBRANE PROTEIN 26"/>
    <property type="match status" value="1"/>
</dbReference>
<accession>A0A433SKC2</accession>
<feature type="compositionally biased region" description="Low complexity" evidence="1">
    <location>
        <begin position="47"/>
        <end position="62"/>
    </location>
</feature>
<dbReference type="Pfam" id="PF09772">
    <property type="entry name" value="Tmem26"/>
    <property type="match status" value="1"/>
</dbReference>
<evidence type="ECO:0000256" key="1">
    <source>
        <dbReference type="SAM" id="MobiDB-lite"/>
    </source>
</evidence>
<feature type="compositionally biased region" description="Basic and acidic residues" evidence="1">
    <location>
        <begin position="592"/>
        <end position="618"/>
    </location>
</feature>
<dbReference type="OrthoDB" id="10042902at2759"/>
<evidence type="ECO:0008006" key="5">
    <source>
        <dbReference type="Google" id="ProtNLM"/>
    </source>
</evidence>
<gene>
    <name evidence="3" type="ORF">EGW08_022672</name>
</gene>
<feature type="region of interest" description="Disordered" evidence="1">
    <location>
        <begin position="1"/>
        <end position="80"/>
    </location>
</feature>
<feature type="transmembrane region" description="Helical" evidence="2">
    <location>
        <begin position="396"/>
        <end position="412"/>
    </location>
</feature>
<feature type="transmembrane region" description="Helical" evidence="2">
    <location>
        <begin position="261"/>
        <end position="280"/>
    </location>
</feature>
<keyword evidence="2" id="KW-1133">Transmembrane helix</keyword>
<evidence type="ECO:0000313" key="4">
    <source>
        <dbReference type="Proteomes" id="UP000271974"/>
    </source>
</evidence>
<evidence type="ECO:0000313" key="3">
    <source>
        <dbReference type="EMBL" id="RUS69567.1"/>
    </source>
</evidence>
<name>A0A433SKC2_ELYCH</name>
<sequence length="618" mass="68333">MPKKRTGDTSIKYGDHSGSQNETGLKISIGGQTYAFKENRDSRKMSSKQSESSLESSGHQPSIFMGTSHGHPPVTSPARGVYYVPSEKPSHNQQTIRALNSAPTLSGFQNAYYRNSNAAFPHGSRHRSKMKSSTLAGDLCQVFSVFFAILVRIVLAVFTILTVMVVVDKRNDERFWALTSILSLMLVEGVYTVVKRRGQERKWVSLCFVCYLLACLPSVWLLELQKLGLFESKYANASGTTSELYLPGGITTSLVLASDDIIFILENCMVFLLILCRWLLPRGDISRDQLSQLLFVFIGMGSDVMELFQLFEAEEVKKRRTLTCIILAVWSLSLFQFTMVLTMSANPKKARVALDPTDDTQGVNGIGSPHRSITGLDNIYRGPGGKSRQKRTFKDFLIRSEVWSLIVTIFMQDGPYLAVRLYVVIELDILDSTIVFFICKNAIVVCLLFYRLIVVGLRLSEDNDDDSDDGMDLFFKDYVVSALARGGHSPEKKVRLSTADGRSAVTDMTTLTPVSTNTRKARQKTAHSIESNDSTVDGKAVKNDHAPSFKEAGAEPSGSAHPREDEKTVKKDPTPSSNETGAQANDSAHSIADAKNESTPAFKEDGIGTNNSEDKILY</sequence>
<protein>
    <recommendedName>
        <fullName evidence="5">Transmembrane protein 26</fullName>
    </recommendedName>
</protein>
<feature type="compositionally biased region" description="Polar residues" evidence="1">
    <location>
        <begin position="574"/>
        <end position="588"/>
    </location>
</feature>
<comment type="caution">
    <text evidence="3">The sequence shown here is derived from an EMBL/GenBank/DDBJ whole genome shotgun (WGS) entry which is preliminary data.</text>
</comment>
<feature type="transmembrane region" description="Helical" evidence="2">
    <location>
        <begin position="203"/>
        <end position="222"/>
    </location>
</feature>
<feature type="transmembrane region" description="Helical" evidence="2">
    <location>
        <begin position="175"/>
        <end position="194"/>
    </location>
</feature>
<feature type="transmembrane region" description="Helical" evidence="2">
    <location>
        <begin position="292"/>
        <end position="308"/>
    </location>
</feature>
<keyword evidence="2" id="KW-0472">Membrane</keyword>
<feature type="transmembrane region" description="Helical" evidence="2">
    <location>
        <begin position="432"/>
        <end position="450"/>
    </location>
</feature>
<dbReference type="EMBL" id="RQTK01001636">
    <property type="protein sequence ID" value="RUS69567.1"/>
    <property type="molecule type" value="Genomic_DNA"/>
</dbReference>
<feature type="transmembrane region" description="Helical" evidence="2">
    <location>
        <begin position="320"/>
        <end position="341"/>
    </location>
</feature>
<feature type="compositionally biased region" description="Polar residues" evidence="1">
    <location>
        <begin position="526"/>
        <end position="535"/>
    </location>
</feature>
<feature type="transmembrane region" description="Helical" evidence="2">
    <location>
        <begin position="135"/>
        <end position="163"/>
    </location>
</feature>